<dbReference type="AlphaFoldDB" id="A0A317F176"/>
<organism evidence="2 3">
    <name type="scientific">Pedobacter paludis</name>
    <dbReference type="NCBI Taxonomy" id="2203212"/>
    <lineage>
        <taxon>Bacteria</taxon>
        <taxon>Pseudomonadati</taxon>
        <taxon>Bacteroidota</taxon>
        <taxon>Sphingobacteriia</taxon>
        <taxon>Sphingobacteriales</taxon>
        <taxon>Sphingobacteriaceae</taxon>
        <taxon>Pedobacter</taxon>
    </lineage>
</organism>
<comment type="caution">
    <text evidence="2">The sequence shown here is derived from an EMBL/GenBank/DDBJ whole genome shotgun (WGS) entry which is preliminary data.</text>
</comment>
<protein>
    <submittedName>
        <fullName evidence="2">Uncharacterized protein</fullName>
    </submittedName>
</protein>
<gene>
    <name evidence="2" type="ORF">DF947_08335</name>
</gene>
<keyword evidence="1" id="KW-0472">Membrane</keyword>
<name>A0A317F176_9SPHI</name>
<dbReference type="Proteomes" id="UP000245391">
    <property type="component" value="Unassembled WGS sequence"/>
</dbReference>
<dbReference type="EMBL" id="QGNY01000003">
    <property type="protein sequence ID" value="PWS31797.1"/>
    <property type="molecule type" value="Genomic_DNA"/>
</dbReference>
<evidence type="ECO:0000313" key="3">
    <source>
        <dbReference type="Proteomes" id="UP000245391"/>
    </source>
</evidence>
<evidence type="ECO:0000313" key="2">
    <source>
        <dbReference type="EMBL" id="PWS31797.1"/>
    </source>
</evidence>
<feature type="transmembrane region" description="Helical" evidence="1">
    <location>
        <begin position="38"/>
        <end position="59"/>
    </location>
</feature>
<keyword evidence="1" id="KW-1133">Transmembrane helix</keyword>
<evidence type="ECO:0000256" key="1">
    <source>
        <dbReference type="SAM" id="Phobius"/>
    </source>
</evidence>
<sequence>MKKNSLYLKEVIYACFFLLTMFLIETVINIINSIDFKLFNVFFSVAWKILLILVIRLTYLRFVFFKKRNES</sequence>
<feature type="transmembrane region" description="Helical" evidence="1">
    <location>
        <begin position="12"/>
        <end position="32"/>
    </location>
</feature>
<reference evidence="3" key="1">
    <citation type="submission" date="2018-05" db="EMBL/GenBank/DDBJ databases">
        <title>Pedobacter paludis sp. nov., isolated from wetland soil.</title>
        <authorList>
            <person name="Zhang Y."/>
        </authorList>
    </citation>
    <scope>NUCLEOTIDE SEQUENCE [LARGE SCALE GENOMIC DNA]</scope>
    <source>
        <strain evidence="3">R-8</strain>
    </source>
</reference>
<accession>A0A317F176</accession>
<proteinExistence type="predicted"/>
<keyword evidence="3" id="KW-1185">Reference proteome</keyword>
<keyword evidence="1" id="KW-0812">Transmembrane</keyword>